<accession>A0A8J2TP01</accession>
<dbReference type="GO" id="GO:0032259">
    <property type="term" value="P:methylation"/>
    <property type="evidence" value="ECO:0007669"/>
    <property type="project" value="UniProtKB-KW"/>
</dbReference>
<protein>
    <recommendedName>
        <fullName evidence="8">Methyltransferase</fullName>
        <ecNumber evidence="8">2.1.1.-</ecNumber>
    </recommendedName>
</protein>
<dbReference type="PROSITE" id="PS00093">
    <property type="entry name" value="N4_MTASE"/>
    <property type="match status" value="1"/>
</dbReference>
<keyword evidence="5" id="KW-0680">Restriction system</keyword>
<dbReference type="RefSeq" id="WP_188604812.1">
    <property type="nucleotide sequence ID" value="NZ_BMIC01000001.1"/>
</dbReference>
<dbReference type="Proteomes" id="UP000598120">
    <property type="component" value="Unassembled WGS sequence"/>
</dbReference>
<evidence type="ECO:0000313" key="10">
    <source>
        <dbReference type="EMBL" id="GFZ78801.1"/>
    </source>
</evidence>
<comment type="caution">
    <text evidence="10">The sequence shown here is derived from an EMBL/GenBank/DDBJ whole genome shotgun (WGS) entry which is preliminary data.</text>
</comment>
<evidence type="ECO:0000256" key="2">
    <source>
        <dbReference type="ARBA" id="ARBA00022603"/>
    </source>
</evidence>
<evidence type="ECO:0000256" key="5">
    <source>
        <dbReference type="ARBA" id="ARBA00022747"/>
    </source>
</evidence>
<dbReference type="EMBL" id="BMIC01000001">
    <property type="protein sequence ID" value="GFZ78801.1"/>
    <property type="molecule type" value="Genomic_DNA"/>
</dbReference>
<keyword evidence="3" id="KW-0808">Transferase</keyword>
<evidence type="ECO:0000256" key="7">
    <source>
        <dbReference type="ARBA" id="ARBA00049120"/>
    </source>
</evidence>
<sequence>MKLKTAKKTLNVIYNQDARNILDTIDSNTKVTTTITSPPYYDMKDYDSDNQVGYGQTYEEYLNDLKSIFAGVFEITEQNGTLWIIIDTFKRNNQVITLPFDLSNKLKEIGWLLQDVIIWKKDKTVPWSTNGFMQRKFEYILFFSKTANYKSNKDSVRVYDTSQLKKWWIKYPERYNPKGKALDEVWEFPIPTQGSWGEEYIRHFCPLPQNMVATMIQISTDENDNILDPFAGSGTVLSQSAYMKRNYIGFELNKNYISMFKEYLEKTFSKYRKEYELVIQNKDQGDFENRILNLRSLKFARVLIANIEKNIDFKNFKIFVVPKKASNIKHKLLKVEYQIIGQVDETIFTDEAKKIINKAPLSKFGIEPIFKFIEAKKFNHKNHFGYTKTNTYSYVKNSDLDSPKIRVISKICVDLNENDYL</sequence>
<keyword evidence="11" id="KW-1185">Reference proteome</keyword>
<evidence type="ECO:0000256" key="6">
    <source>
        <dbReference type="ARBA" id="ARBA00023125"/>
    </source>
</evidence>
<keyword evidence="6" id="KW-0238">DNA-binding</keyword>
<dbReference type="SUPFAM" id="SSF53335">
    <property type="entry name" value="S-adenosyl-L-methionine-dependent methyltransferases"/>
    <property type="match status" value="1"/>
</dbReference>
<evidence type="ECO:0000256" key="8">
    <source>
        <dbReference type="RuleBase" id="RU362026"/>
    </source>
</evidence>
<dbReference type="PRINTS" id="PR00508">
    <property type="entry name" value="S21N4MTFRASE"/>
</dbReference>
<evidence type="ECO:0000313" key="11">
    <source>
        <dbReference type="Proteomes" id="UP000598120"/>
    </source>
</evidence>
<dbReference type="Pfam" id="PF01555">
    <property type="entry name" value="N6_N4_Mtase"/>
    <property type="match status" value="1"/>
</dbReference>
<dbReference type="EC" id="2.1.1.-" evidence="8"/>
<dbReference type="InterPro" id="IPR017985">
    <property type="entry name" value="MeTrfase_CN4_CS"/>
</dbReference>
<evidence type="ECO:0000259" key="9">
    <source>
        <dbReference type="Pfam" id="PF01555"/>
    </source>
</evidence>
<comment type="catalytic activity">
    <reaction evidence="7">
        <text>a 2'-deoxycytidine in DNA + S-adenosyl-L-methionine = an N(4)-methyl-2'-deoxycytidine in DNA + S-adenosyl-L-homocysteine + H(+)</text>
        <dbReference type="Rhea" id="RHEA:16857"/>
        <dbReference type="Rhea" id="RHEA-COMP:11369"/>
        <dbReference type="Rhea" id="RHEA-COMP:13674"/>
        <dbReference type="ChEBI" id="CHEBI:15378"/>
        <dbReference type="ChEBI" id="CHEBI:57856"/>
        <dbReference type="ChEBI" id="CHEBI:59789"/>
        <dbReference type="ChEBI" id="CHEBI:85452"/>
        <dbReference type="ChEBI" id="CHEBI:137933"/>
        <dbReference type="EC" id="2.1.1.113"/>
    </reaction>
</comment>
<keyword evidence="2" id="KW-0489">Methyltransferase</keyword>
<proteinExistence type="inferred from homology"/>
<feature type="domain" description="DNA methylase N-4/N-6" evidence="9">
    <location>
        <begin position="32"/>
        <end position="262"/>
    </location>
</feature>
<dbReference type="GO" id="GO:0009307">
    <property type="term" value="P:DNA restriction-modification system"/>
    <property type="evidence" value="ECO:0007669"/>
    <property type="project" value="UniProtKB-KW"/>
</dbReference>
<gene>
    <name evidence="10" type="ORF">GCM10011531_05550</name>
</gene>
<dbReference type="GO" id="GO:0008170">
    <property type="term" value="F:N-methyltransferase activity"/>
    <property type="evidence" value="ECO:0007669"/>
    <property type="project" value="InterPro"/>
</dbReference>
<comment type="similarity">
    <text evidence="1">Belongs to the N(4)/N(6)-methyltransferase family. N(4) subfamily.</text>
</comment>
<name>A0A8J2TP01_9FLAO</name>
<dbReference type="GO" id="GO:0003677">
    <property type="term" value="F:DNA binding"/>
    <property type="evidence" value="ECO:0007669"/>
    <property type="project" value="UniProtKB-KW"/>
</dbReference>
<dbReference type="AlphaFoldDB" id="A0A8J2TP01"/>
<evidence type="ECO:0000256" key="3">
    <source>
        <dbReference type="ARBA" id="ARBA00022679"/>
    </source>
</evidence>
<evidence type="ECO:0000256" key="1">
    <source>
        <dbReference type="ARBA" id="ARBA00010203"/>
    </source>
</evidence>
<organism evidence="10 11">
    <name type="scientific">Aquaticitalea lipolytica</name>
    <dbReference type="NCBI Taxonomy" id="1247562"/>
    <lineage>
        <taxon>Bacteria</taxon>
        <taxon>Pseudomonadati</taxon>
        <taxon>Bacteroidota</taxon>
        <taxon>Flavobacteriia</taxon>
        <taxon>Flavobacteriales</taxon>
        <taxon>Flavobacteriaceae</taxon>
        <taxon>Aquaticitalea</taxon>
    </lineage>
</organism>
<dbReference type="GO" id="GO:0005737">
    <property type="term" value="C:cytoplasm"/>
    <property type="evidence" value="ECO:0007669"/>
    <property type="project" value="TreeGrafter"/>
</dbReference>
<dbReference type="InterPro" id="IPR002941">
    <property type="entry name" value="DNA_methylase_N4/N6"/>
</dbReference>
<keyword evidence="4" id="KW-0949">S-adenosyl-L-methionine</keyword>
<dbReference type="PANTHER" id="PTHR13370">
    <property type="entry name" value="RNA METHYLASE-RELATED"/>
    <property type="match status" value="1"/>
</dbReference>
<reference evidence="10 11" key="1">
    <citation type="journal article" date="2014" name="Int. J. Syst. Evol. Microbiol.">
        <title>Complete genome sequence of Corynebacterium casei LMG S-19264T (=DSM 44701T), isolated from a smear-ripened cheese.</title>
        <authorList>
            <consortium name="US DOE Joint Genome Institute (JGI-PGF)"/>
            <person name="Walter F."/>
            <person name="Albersmeier A."/>
            <person name="Kalinowski J."/>
            <person name="Ruckert C."/>
        </authorList>
    </citation>
    <scope>NUCLEOTIDE SEQUENCE [LARGE SCALE GENOMIC DNA]</scope>
    <source>
        <strain evidence="10 11">CGMCC 1.15295</strain>
    </source>
</reference>
<dbReference type="PANTHER" id="PTHR13370:SF3">
    <property type="entry name" value="TRNA (GUANINE(10)-N2)-METHYLTRANSFERASE HOMOLOG"/>
    <property type="match status" value="1"/>
</dbReference>
<dbReference type="Gene3D" id="3.40.50.150">
    <property type="entry name" value="Vaccinia Virus protein VP39"/>
    <property type="match status" value="1"/>
</dbReference>
<evidence type="ECO:0000256" key="4">
    <source>
        <dbReference type="ARBA" id="ARBA00022691"/>
    </source>
</evidence>
<dbReference type="InterPro" id="IPR001091">
    <property type="entry name" value="RM_Methyltransferase"/>
</dbReference>
<dbReference type="GO" id="GO:0015667">
    <property type="term" value="F:site-specific DNA-methyltransferase (cytosine-N4-specific) activity"/>
    <property type="evidence" value="ECO:0007669"/>
    <property type="project" value="UniProtKB-EC"/>
</dbReference>
<dbReference type="InterPro" id="IPR029063">
    <property type="entry name" value="SAM-dependent_MTases_sf"/>
</dbReference>